<evidence type="ECO:0000256" key="5">
    <source>
        <dbReference type="ARBA" id="ARBA00022475"/>
    </source>
</evidence>
<dbReference type="CDD" id="cd13553">
    <property type="entry name" value="PBP2_NrtA_CpmA_like"/>
    <property type="match status" value="1"/>
</dbReference>
<reference evidence="9 10" key="2">
    <citation type="journal article" date="2009" name="BMC Microbiol.">
        <title>The genome sequence of Geobacter metallireducens: features of metabolism, physiology and regulation common and dissimilar to Geobacter sulfurreducens.</title>
        <authorList>
            <person name="Aklujkar M."/>
            <person name="Krushkal J."/>
            <person name="DiBartolo G."/>
            <person name="Lapidus A."/>
            <person name="Land M.L."/>
            <person name="Lovley D.R."/>
        </authorList>
    </citation>
    <scope>NUCLEOTIDE SEQUENCE [LARGE SCALE GENOMIC DNA]</scope>
    <source>
        <strain evidence="10">ATCC 53774 / DSM 7210 / GS-15</strain>
    </source>
</reference>
<name>Q39WY6_GEOMG</name>
<dbReference type="NCBIfam" id="TIGR01728">
    <property type="entry name" value="SsuA_fam"/>
    <property type="match status" value="1"/>
</dbReference>
<keyword evidence="4" id="KW-0813">Transport</keyword>
<evidence type="ECO:0000256" key="7">
    <source>
        <dbReference type="ARBA" id="ARBA00022729"/>
    </source>
</evidence>
<proteinExistence type="inferred from homology"/>
<evidence type="ECO:0000256" key="1">
    <source>
        <dbReference type="ARBA" id="ARBA00004308"/>
    </source>
</evidence>
<keyword evidence="7" id="KW-0732">Signal</keyword>
<gene>
    <name evidence="9" type="ordered locus">Gmet_0996</name>
</gene>
<dbReference type="EMBL" id="CP000148">
    <property type="protein sequence ID" value="ABB31238.1"/>
    <property type="molecule type" value="Genomic_DNA"/>
</dbReference>
<evidence type="ECO:0000256" key="4">
    <source>
        <dbReference type="ARBA" id="ARBA00022448"/>
    </source>
</evidence>
<dbReference type="STRING" id="269799.Gmet_0996"/>
<dbReference type="GO" id="GO:0042626">
    <property type="term" value="F:ATPase-coupled transmembrane transporter activity"/>
    <property type="evidence" value="ECO:0007669"/>
    <property type="project" value="InterPro"/>
</dbReference>
<dbReference type="GO" id="GO:0042597">
    <property type="term" value="C:periplasmic space"/>
    <property type="evidence" value="ECO:0007669"/>
    <property type="project" value="UniProtKB-SubCell"/>
</dbReference>
<dbReference type="PANTHER" id="PTHR30024">
    <property type="entry name" value="ALIPHATIC SULFONATES-BINDING PROTEIN-RELATED"/>
    <property type="match status" value="1"/>
</dbReference>
<dbReference type="eggNOG" id="COG0715">
    <property type="taxonomic scope" value="Bacteria"/>
</dbReference>
<dbReference type="SUPFAM" id="SSF53850">
    <property type="entry name" value="Periplasmic binding protein-like II"/>
    <property type="match status" value="1"/>
</dbReference>
<evidence type="ECO:0000313" key="10">
    <source>
        <dbReference type="Proteomes" id="UP000007073"/>
    </source>
</evidence>
<evidence type="ECO:0000256" key="2">
    <source>
        <dbReference type="ARBA" id="ARBA00004418"/>
    </source>
</evidence>
<dbReference type="HOGENOM" id="CLU_028871_10_0_7"/>
<evidence type="ECO:0000256" key="6">
    <source>
        <dbReference type="ARBA" id="ARBA00022519"/>
    </source>
</evidence>
<keyword evidence="5" id="KW-1003">Cell membrane</keyword>
<dbReference type="KEGG" id="gme:Gmet_0996"/>
<evidence type="ECO:0000256" key="3">
    <source>
        <dbReference type="ARBA" id="ARBA00010742"/>
    </source>
</evidence>
<dbReference type="InterPro" id="IPR010067">
    <property type="entry name" value="ABC_SsuA_sub-bd"/>
</dbReference>
<keyword evidence="10" id="KW-1185">Reference proteome</keyword>
<comment type="similarity">
    <text evidence="3">Belongs to the bacterial solute-binding protein SsuA/TauA family.</text>
</comment>
<dbReference type="Proteomes" id="UP000007073">
    <property type="component" value="Chromosome"/>
</dbReference>
<dbReference type="InterPro" id="IPR044527">
    <property type="entry name" value="NrtA/CpmA_ABC-bd_dom"/>
</dbReference>
<keyword evidence="6" id="KW-0997">Cell inner membrane</keyword>
<dbReference type="GO" id="GO:0012505">
    <property type="term" value="C:endomembrane system"/>
    <property type="evidence" value="ECO:0007669"/>
    <property type="project" value="UniProtKB-SubCell"/>
</dbReference>
<evidence type="ECO:0000313" key="9">
    <source>
        <dbReference type="EMBL" id="ABB31238.1"/>
    </source>
</evidence>
<protein>
    <submittedName>
        <fullName evidence="9">ABC transporter, substrate-binding protein</fullName>
    </submittedName>
</protein>
<sequence>MAGAIGWEKAIKSGRVWGAFLLCLLLVPWSQSHAGAKRLRLGYFPNITHGQALYARATGELEKMMGVPIEWIPFNAGPSVIEALFVDALDAAFIGPSPTINGYIKSKGEKFVIVAGASSGGAGLVVRKDSGIGGEKDFHGKVIATPQLGNTQDLAARAWFAAKGYRLKETGGTVSLVPLSNPDQLTMFKKKQIDGAWTIEPWLSRLELEGGGRLFLDEKSLWPEGRYVTTHLVVHRKFLAENEELVKKLLTAHVELTQRMNADKVATARLLNGQLKKDTGKELEGEVISRALSRVEFTWDPIAPSMAKLAEIAHRIKFLRTSPRLDGIYELNPLNAVLRQKNLPEVSDGVR</sequence>
<keyword evidence="8" id="KW-0472">Membrane</keyword>
<evidence type="ECO:0000256" key="8">
    <source>
        <dbReference type="ARBA" id="ARBA00023136"/>
    </source>
</evidence>
<organism evidence="9 10">
    <name type="scientific">Geobacter metallireducens (strain ATCC 53774 / DSM 7210 / GS-15)</name>
    <dbReference type="NCBI Taxonomy" id="269799"/>
    <lineage>
        <taxon>Bacteria</taxon>
        <taxon>Pseudomonadati</taxon>
        <taxon>Thermodesulfobacteriota</taxon>
        <taxon>Desulfuromonadia</taxon>
        <taxon>Geobacterales</taxon>
        <taxon>Geobacteraceae</taxon>
        <taxon>Geobacter</taxon>
    </lineage>
</organism>
<dbReference type="PANTHER" id="PTHR30024:SF47">
    <property type="entry name" value="TAURINE-BINDING PERIPLASMIC PROTEIN"/>
    <property type="match status" value="1"/>
</dbReference>
<dbReference type="AlphaFoldDB" id="Q39WY6"/>
<accession>Q39WY6</accession>
<reference evidence="9 10" key="1">
    <citation type="submission" date="2005-10" db="EMBL/GenBank/DDBJ databases">
        <title>Complete sequence of Geobacter metallireducens GS-15.</title>
        <authorList>
            <consortium name="US DOE Joint Genome Institute"/>
            <person name="Copeland A."/>
            <person name="Lucas S."/>
            <person name="Lapidus A."/>
            <person name="Barry K."/>
            <person name="Detter J.C."/>
            <person name="Glavina T."/>
            <person name="Hammon N."/>
            <person name="Israni S."/>
            <person name="Pitluck S."/>
            <person name="Di Bartolo G."/>
            <person name="Chain P."/>
            <person name="Schmutz J."/>
            <person name="Larimer F."/>
            <person name="Land M."/>
            <person name="Kyrpides N."/>
            <person name="Ivanova N."/>
            <person name="Richardson P."/>
        </authorList>
    </citation>
    <scope>NUCLEOTIDE SEQUENCE [LARGE SCALE GENOMIC DNA]</scope>
    <source>
        <strain evidence="10">ATCC 53774 / DSM 7210 / GS-15</strain>
    </source>
</reference>
<dbReference type="Pfam" id="PF13379">
    <property type="entry name" value="NMT1_2"/>
    <property type="match status" value="1"/>
</dbReference>
<comment type="subcellular location">
    <subcellularLocation>
        <location evidence="1">Endomembrane system</location>
    </subcellularLocation>
    <subcellularLocation>
        <location evidence="2">Periplasm</location>
    </subcellularLocation>
</comment>
<dbReference type="GO" id="GO:0016020">
    <property type="term" value="C:membrane"/>
    <property type="evidence" value="ECO:0007669"/>
    <property type="project" value="InterPro"/>
</dbReference>
<dbReference type="RefSeq" id="WP_011365758.1">
    <property type="nucleotide sequence ID" value="NC_007517.1"/>
</dbReference>
<dbReference type="Gene3D" id="3.40.190.10">
    <property type="entry name" value="Periplasmic binding protein-like II"/>
    <property type="match status" value="2"/>
</dbReference>